<gene>
    <name evidence="2" type="ORF">TNIN_208111</name>
    <name evidence="1" type="ORF">TNIN_453691</name>
</gene>
<dbReference type="EMBL" id="BMAV01006402">
    <property type="protein sequence ID" value="GFY48369.1"/>
    <property type="molecule type" value="Genomic_DNA"/>
</dbReference>
<comment type="caution">
    <text evidence="2">The sequence shown here is derived from an EMBL/GenBank/DDBJ whole genome shotgun (WGS) entry which is preliminary data.</text>
</comment>
<dbReference type="EMBL" id="BMAV01007333">
    <property type="protein sequence ID" value="GFY50145.1"/>
    <property type="molecule type" value="Genomic_DNA"/>
</dbReference>
<organism evidence="2 3">
    <name type="scientific">Trichonephila inaurata madagascariensis</name>
    <dbReference type="NCBI Taxonomy" id="2747483"/>
    <lineage>
        <taxon>Eukaryota</taxon>
        <taxon>Metazoa</taxon>
        <taxon>Ecdysozoa</taxon>
        <taxon>Arthropoda</taxon>
        <taxon>Chelicerata</taxon>
        <taxon>Arachnida</taxon>
        <taxon>Araneae</taxon>
        <taxon>Araneomorphae</taxon>
        <taxon>Entelegynae</taxon>
        <taxon>Araneoidea</taxon>
        <taxon>Nephilidae</taxon>
        <taxon>Trichonephila</taxon>
        <taxon>Trichonephila inaurata</taxon>
    </lineage>
</organism>
<reference evidence="2" key="1">
    <citation type="submission" date="2020-08" db="EMBL/GenBank/DDBJ databases">
        <title>Multicomponent nature underlies the extraordinary mechanical properties of spider dragline silk.</title>
        <authorList>
            <person name="Kono N."/>
            <person name="Nakamura H."/>
            <person name="Mori M."/>
            <person name="Yoshida Y."/>
            <person name="Ohtoshi R."/>
            <person name="Malay A.D."/>
            <person name="Moran D.A.P."/>
            <person name="Tomita M."/>
            <person name="Numata K."/>
            <person name="Arakawa K."/>
        </authorList>
    </citation>
    <scope>NUCLEOTIDE SEQUENCE</scope>
</reference>
<keyword evidence="3" id="KW-1185">Reference proteome</keyword>
<dbReference type="AlphaFoldDB" id="A0A8X7BZY7"/>
<name>A0A8X7BZY7_9ARAC</name>
<sequence>MEAMDGILGTIIECAPAIKIPPFPPMAAPCLQDRGLDKRLPWTDISGPNRITGAPRYSPTDTLQKAPNGDVWGCPCAMTKWSSEGRVP</sequence>
<evidence type="ECO:0000313" key="3">
    <source>
        <dbReference type="Proteomes" id="UP000886998"/>
    </source>
</evidence>
<evidence type="ECO:0000313" key="2">
    <source>
        <dbReference type="EMBL" id="GFY50145.1"/>
    </source>
</evidence>
<accession>A0A8X7BZY7</accession>
<evidence type="ECO:0000313" key="1">
    <source>
        <dbReference type="EMBL" id="GFY48369.1"/>
    </source>
</evidence>
<dbReference type="Proteomes" id="UP000886998">
    <property type="component" value="Unassembled WGS sequence"/>
</dbReference>
<proteinExistence type="predicted"/>
<protein>
    <submittedName>
        <fullName evidence="2">Uncharacterized protein</fullName>
    </submittedName>
</protein>